<dbReference type="Gene3D" id="3.40.1010.10">
    <property type="entry name" value="Cobalt-precorrin-4 Transmethylase, Domain 1"/>
    <property type="match status" value="1"/>
</dbReference>
<keyword evidence="2 6" id="KW-0489">Methyltransferase</keyword>
<dbReference type="OrthoDB" id="9815856at2"/>
<dbReference type="GO" id="GO:0019354">
    <property type="term" value="P:siroheme biosynthetic process"/>
    <property type="evidence" value="ECO:0007669"/>
    <property type="project" value="InterPro"/>
</dbReference>
<dbReference type="NCBIfam" id="NF004790">
    <property type="entry name" value="PRK06136.1"/>
    <property type="match status" value="1"/>
</dbReference>
<name>A0A3G6JB68_9CORY</name>
<evidence type="ECO:0000256" key="1">
    <source>
        <dbReference type="ARBA" id="ARBA00012162"/>
    </source>
</evidence>
<evidence type="ECO:0000259" key="7">
    <source>
        <dbReference type="Pfam" id="PF00590"/>
    </source>
</evidence>
<dbReference type="InterPro" id="IPR006366">
    <property type="entry name" value="CobA/CysG_C"/>
</dbReference>
<feature type="domain" description="Tetrapyrrole methylase" evidence="7">
    <location>
        <begin position="26"/>
        <end position="239"/>
    </location>
</feature>
<evidence type="ECO:0000256" key="4">
    <source>
        <dbReference type="ARBA" id="ARBA00022691"/>
    </source>
</evidence>
<evidence type="ECO:0000313" key="8">
    <source>
        <dbReference type="EMBL" id="AZA13830.1"/>
    </source>
</evidence>
<dbReference type="InterPro" id="IPR035996">
    <property type="entry name" value="4pyrrol_Methylase_sf"/>
</dbReference>
<dbReference type="PROSITE" id="PS00840">
    <property type="entry name" value="SUMT_2"/>
    <property type="match status" value="1"/>
</dbReference>
<dbReference type="RefSeq" id="WP_123928429.1">
    <property type="nucleotide sequence ID" value="NZ_CP033896.1"/>
</dbReference>
<dbReference type="FunFam" id="3.40.1010.10:FF:000001">
    <property type="entry name" value="Siroheme synthase"/>
    <property type="match status" value="1"/>
</dbReference>
<comment type="similarity">
    <text evidence="6">Belongs to the precorrin methyltransferase family.</text>
</comment>
<proteinExistence type="inferred from homology"/>
<keyword evidence="5" id="KW-0627">Porphyrin biosynthesis</keyword>
<evidence type="ECO:0000256" key="3">
    <source>
        <dbReference type="ARBA" id="ARBA00022679"/>
    </source>
</evidence>
<dbReference type="Pfam" id="PF00590">
    <property type="entry name" value="TP_methylase"/>
    <property type="match status" value="1"/>
</dbReference>
<keyword evidence="4" id="KW-0949">S-adenosyl-L-methionine</keyword>
<evidence type="ECO:0000313" key="9">
    <source>
        <dbReference type="Proteomes" id="UP000269019"/>
    </source>
</evidence>
<organism evidence="8 9">
    <name type="scientific">Corynebacterium choanae</name>
    <dbReference type="NCBI Taxonomy" id="1862358"/>
    <lineage>
        <taxon>Bacteria</taxon>
        <taxon>Bacillati</taxon>
        <taxon>Actinomycetota</taxon>
        <taxon>Actinomycetes</taxon>
        <taxon>Mycobacteriales</taxon>
        <taxon>Corynebacteriaceae</taxon>
        <taxon>Corynebacterium</taxon>
    </lineage>
</organism>
<evidence type="ECO:0000256" key="5">
    <source>
        <dbReference type="ARBA" id="ARBA00023244"/>
    </source>
</evidence>
<sequence>MSSDLHHPAPDHNSWLTLPEQPPYPVVLVGGGPGAPDLITVRGQRALAWADVIIADHLGPTDHLAELCDITNKEIIDAAKLPYGKQMAQQRINELLVEAAQNGRKVVRLKGGDPYVFGRGFEERAALIEAGIGVIVVPGVTSAISVPAAAGVSVTRRGINHSFTVLSGHLAPGHTMSLTDWDALARLSGTLVIIMGVKNGPAIADRLIELGKNPATPVAIIEEGTTSSQRSVTCTLATLGATIEQAAIHPPAVIVVGDVVEGTDN</sequence>
<dbReference type="EMBL" id="CP033896">
    <property type="protein sequence ID" value="AZA13830.1"/>
    <property type="molecule type" value="Genomic_DNA"/>
</dbReference>
<dbReference type="InterPro" id="IPR000878">
    <property type="entry name" value="4pyrrol_Mease"/>
</dbReference>
<evidence type="ECO:0000256" key="2">
    <source>
        <dbReference type="ARBA" id="ARBA00022603"/>
    </source>
</evidence>
<dbReference type="NCBIfam" id="TIGR01469">
    <property type="entry name" value="cobA_cysG_Cterm"/>
    <property type="match status" value="1"/>
</dbReference>
<dbReference type="EC" id="2.1.1.107" evidence="1"/>
<protein>
    <recommendedName>
        <fullName evidence="1">uroporphyrinogen-III C-methyltransferase</fullName>
        <ecNumber evidence="1">2.1.1.107</ecNumber>
    </recommendedName>
</protein>
<gene>
    <name evidence="8" type="primary">nasF1</name>
    <name evidence="8" type="ORF">CCHOA_07190</name>
</gene>
<keyword evidence="3 6" id="KW-0808">Transferase</keyword>
<dbReference type="AlphaFoldDB" id="A0A3G6JB68"/>
<accession>A0A3G6JB68</accession>
<dbReference type="KEGG" id="ccho:CCHOA_07190"/>
<dbReference type="FunFam" id="3.30.950.10:FF:000001">
    <property type="entry name" value="Siroheme synthase"/>
    <property type="match status" value="1"/>
</dbReference>
<dbReference type="InterPro" id="IPR003043">
    <property type="entry name" value="Uropor_MeTrfase_CS"/>
</dbReference>
<dbReference type="Proteomes" id="UP000269019">
    <property type="component" value="Chromosome"/>
</dbReference>
<dbReference type="GO" id="GO:0004851">
    <property type="term" value="F:uroporphyrin-III C-methyltransferase activity"/>
    <property type="evidence" value="ECO:0007669"/>
    <property type="project" value="UniProtKB-EC"/>
</dbReference>
<dbReference type="SUPFAM" id="SSF53790">
    <property type="entry name" value="Tetrapyrrole methylase"/>
    <property type="match status" value="1"/>
</dbReference>
<keyword evidence="9" id="KW-1185">Reference proteome</keyword>
<reference evidence="8 9" key="1">
    <citation type="submission" date="2018-11" db="EMBL/GenBank/DDBJ databases">
        <authorList>
            <person name="Kleinhagauer T."/>
            <person name="Glaeser S.P."/>
            <person name="Spergser J."/>
            <person name="Ruckert C."/>
            <person name="Kaempfer P."/>
            <person name="Busse H.-J."/>
        </authorList>
    </citation>
    <scope>NUCLEOTIDE SEQUENCE [LARGE SCALE GENOMIC DNA]</scope>
    <source>
        <strain evidence="8 9">200CH</strain>
    </source>
</reference>
<dbReference type="InterPro" id="IPR014776">
    <property type="entry name" value="4pyrrole_Mease_sub2"/>
</dbReference>
<dbReference type="InterPro" id="IPR014777">
    <property type="entry name" value="4pyrrole_Mease_sub1"/>
</dbReference>
<dbReference type="CDD" id="cd11642">
    <property type="entry name" value="SUMT"/>
    <property type="match status" value="1"/>
</dbReference>
<evidence type="ECO:0000256" key="6">
    <source>
        <dbReference type="RuleBase" id="RU003960"/>
    </source>
</evidence>
<dbReference type="PANTHER" id="PTHR45790">
    <property type="entry name" value="SIROHEME SYNTHASE-RELATED"/>
    <property type="match status" value="1"/>
</dbReference>
<dbReference type="Gene3D" id="3.30.950.10">
    <property type="entry name" value="Methyltransferase, Cobalt-precorrin-4 Transmethylase, Domain 2"/>
    <property type="match status" value="1"/>
</dbReference>
<dbReference type="GO" id="GO:0032259">
    <property type="term" value="P:methylation"/>
    <property type="evidence" value="ECO:0007669"/>
    <property type="project" value="UniProtKB-KW"/>
</dbReference>
<dbReference type="PANTHER" id="PTHR45790:SF3">
    <property type="entry name" value="S-ADENOSYL-L-METHIONINE-DEPENDENT UROPORPHYRINOGEN III METHYLTRANSFERASE, CHLOROPLASTIC"/>
    <property type="match status" value="1"/>
</dbReference>
<dbReference type="InterPro" id="IPR050161">
    <property type="entry name" value="Siro_Cobalamin_biosynth"/>
</dbReference>